<feature type="chain" id="PRO_5045995062" evidence="2">
    <location>
        <begin position="21"/>
        <end position="187"/>
    </location>
</feature>
<name>A0ABT0A9M6_9SPHN</name>
<feature type="signal peptide" evidence="2">
    <location>
        <begin position="1"/>
        <end position="20"/>
    </location>
</feature>
<dbReference type="EMBL" id="JALHAT010000003">
    <property type="protein sequence ID" value="MCJ1959861.1"/>
    <property type="molecule type" value="Genomic_DNA"/>
</dbReference>
<evidence type="ECO:0000256" key="1">
    <source>
        <dbReference type="SAM" id="MobiDB-lite"/>
    </source>
</evidence>
<dbReference type="Proteomes" id="UP001162802">
    <property type="component" value="Unassembled WGS sequence"/>
</dbReference>
<dbReference type="Pfam" id="PF04314">
    <property type="entry name" value="PCuAC"/>
    <property type="match status" value="1"/>
</dbReference>
<dbReference type="RefSeq" id="WP_243797331.1">
    <property type="nucleotide sequence ID" value="NZ_JALHAT010000003.1"/>
</dbReference>
<dbReference type="SUPFAM" id="SSF110087">
    <property type="entry name" value="DR1885-like metal-binding protein"/>
    <property type="match status" value="1"/>
</dbReference>
<gene>
    <name evidence="3" type="ORF">MTR65_04120</name>
</gene>
<accession>A0ABT0A9M6</accession>
<comment type="caution">
    <text evidence="3">The sequence shown here is derived from an EMBL/GenBank/DDBJ whole genome shotgun (WGS) entry which is preliminary data.</text>
</comment>
<dbReference type="PANTHER" id="PTHR36302">
    <property type="entry name" value="BLR7088 PROTEIN"/>
    <property type="match status" value="1"/>
</dbReference>
<dbReference type="InterPro" id="IPR058248">
    <property type="entry name" value="Lxx211020-like"/>
</dbReference>
<dbReference type="InterPro" id="IPR007410">
    <property type="entry name" value="LpqE-like"/>
</dbReference>
<proteinExistence type="predicted"/>
<protein>
    <submittedName>
        <fullName evidence="3">Copper chaperone PCu(A)C</fullName>
    </submittedName>
</protein>
<feature type="region of interest" description="Disordered" evidence="1">
    <location>
        <begin position="27"/>
        <end position="50"/>
    </location>
</feature>
<evidence type="ECO:0000256" key="2">
    <source>
        <dbReference type="SAM" id="SignalP"/>
    </source>
</evidence>
<evidence type="ECO:0000313" key="4">
    <source>
        <dbReference type="Proteomes" id="UP001162802"/>
    </source>
</evidence>
<dbReference type="PROSITE" id="PS51257">
    <property type="entry name" value="PROKAR_LIPOPROTEIN"/>
    <property type="match status" value="1"/>
</dbReference>
<keyword evidence="2" id="KW-0732">Signal</keyword>
<dbReference type="InterPro" id="IPR036182">
    <property type="entry name" value="PCuAC_sf"/>
</dbReference>
<sequence length="187" mass="19162">MFTRKNAAFSALSLGLLALAGCQQSAEPDAQGSASAPAEALGPDAKPGTSAKAGRMILPVVADRPAAVYFTFTNASDAPVELAAIHIAGADSAEMHKTEGGQMRAVERVAVDAGKSVEFAPGGLHVMAFDLDDSLKSGGTTEMTITFEGGDKLSMPLAIEKMGAGMHADASMDHGAMDHEAMDGMEH</sequence>
<keyword evidence="4" id="KW-1185">Reference proteome</keyword>
<evidence type="ECO:0000313" key="3">
    <source>
        <dbReference type="EMBL" id="MCJ1959861.1"/>
    </source>
</evidence>
<dbReference type="PANTHER" id="PTHR36302:SF1">
    <property type="entry name" value="COPPER CHAPERONE PCU(A)C"/>
    <property type="match status" value="1"/>
</dbReference>
<reference evidence="3" key="1">
    <citation type="submission" date="2022-03" db="EMBL/GenBank/DDBJ databases">
        <title>Identification of a novel bacterium isolated from mangrove sediments.</title>
        <authorList>
            <person name="Pan X."/>
        </authorList>
    </citation>
    <scope>NUCLEOTIDE SEQUENCE</scope>
    <source>
        <strain evidence="3">B2637</strain>
    </source>
</reference>
<organism evidence="3 4">
    <name type="scientific">Novosphingobium mangrovi</name>
    <name type="common">ex Hu et al. 2023</name>
    <dbReference type="NCBI Taxonomy" id="2930094"/>
    <lineage>
        <taxon>Bacteria</taxon>
        <taxon>Pseudomonadati</taxon>
        <taxon>Pseudomonadota</taxon>
        <taxon>Alphaproteobacteria</taxon>
        <taxon>Sphingomonadales</taxon>
        <taxon>Sphingomonadaceae</taxon>
        <taxon>Novosphingobium</taxon>
    </lineage>
</organism>
<dbReference type="Gene3D" id="2.60.40.1890">
    <property type="entry name" value="PCu(A)C copper chaperone"/>
    <property type="match status" value="1"/>
</dbReference>